<evidence type="ECO:0000256" key="1">
    <source>
        <dbReference type="SAM" id="SignalP"/>
    </source>
</evidence>
<dbReference type="AlphaFoldDB" id="A0A6N4SPL0"/>
<keyword evidence="1" id="KW-0732">Signal</keyword>
<protein>
    <recommendedName>
        <fullName evidence="4">DUF3828 domain-containing protein</fullName>
    </recommendedName>
</protein>
<dbReference type="OrthoDB" id="9986141at2"/>
<evidence type="ECO:0000313" key="2">
    <source>
        <dbReference type="EMBL" id="ABG58248.1"/>
    </source>
</evidence>
<feature type="chain" id="PRO_5026760507" description="DUF3828 domain-containing protein" evidence="1">
    <location>
        <begin position="19"/>
        <end position="180"/>
    </location>
</feature>
<gene>
    <name evidence="2" type="ordered locus">CHU_0971</name>
</gene>
<accession>A0A6N4SPL0</accession>
<dbReference type="RefSeq" id="WP_011584363.1">
    <property type="nucleotide sequence ID" value="NC_008255.1"/>
</dbReference>
<dbReference type="EMBL" id="CP000383">
    <property type="protein sequence ID" value="ABG58248.1"/>
    <property type="molecule type" value="Genomic_DNA"/>
</dbReference>
<proteinExistence type="predicted"/>
<sequence>MNKTLTCLLAVCFFCASAFTTKIPVAPSPGEIARTVFKSLTTSSSAAFASTYDIDVPDLEWYKKKIQADSLIAPETKEEFVEEFTSFMHKANTALPDDFNSKWLSFLTANGIKKEDVTYIDSYYTLTNKKLAIPALGIEIKFKYKDSYYYVELSLLEINGKWKGVYITKTDLCDKYFDGY</sequence>
<dbReference type="Proteomes" id="UP000001822">
    <property type="component" value="Chromosome"/>
</dbReference>
<keyword evidence="3" id="KW-1185">Reference proteome</keyword>
<reference evidence="2 3" key="1">
    <citation type="journal article" date="2007" name="Appl. Environ. Microbiol.">
        <title>Genome sequence of the cellulolytic gliding bacterium Cytophaga hutchinsonii.</title>
        <authorList>
            <person name="Xie G."/>
            <person name="Bruce D.C."/>
            <person name="Challacombe J.F."/>
            <person name="Chertkov O."/>
            <person name="Detter J.C."/>
            <person name="Gilna P."/>
            <person name="Han C.S."/>
            <person name="Lucas S."/>
            <person name="Misra M."/>
            <person name="Myers G.L."/>
            <person name="Richardson P."/>
            <person name="Tapia R."/>
            <person name="Thayer N."/>
            <person name="Thompson L.S."/>
            <person name="Brettin T.S."/>
            <person name="Henrissat B."/>
            <person name="Wilson D.B."/>
            <person name="McBride M.J."/>
        </authorList>
    </citation>
    <scope>NUCLEOTIDE SEQUENCE [LARGE SCALE GENOMIC DNA]</scope>
    <source>
        <strain evidence="3">ATCC 33406 / DSM 1761 / CIP 103989 / NBRC 15051 / NCIMB 9469 / D465</strain>
    </source>
</reference>
<feature type="signal peptide" evidence="1">
    <location>
        <begin position="1"/>
        <end position="18"/>
    </location>
</feature>
<name>A0A6N4SPL0_CYTH3</name>
<dbReference type="KEGG" id="chu:CHU_0971"/>
<evidence type="ECO:0000313" key="3">
    <source>
        <dbReference type="Proteomes" id="UP000001822"/>
    </source>
</evidence>
<organism evidence="2 3">
    <name type="scientific">Cytophaga hutchinsonii (strain ATCC 33406 / DSM 1761 / CIP 103989 / NBRC 15051 / NCIMB 9469 / D465)</name>
    <dbReference type="NCBI Taxonomy" id="269798"/>
    <lineage>
        <taxon>Bacteria</taxon>
        <taxon>Pseudomonadati</taxon>
        <taxon>Bacteroidota</taxon>
        <taxon>Cytophagia</taxon>
        <taxon>Cytophagales</taxon>
        <taxon>Cytophagaceae</taxon>
        <taxon>Cytophaga</taxon>
    </lineage>
</organism>
<evidence type="ECO:0008006" key="4">
    <source>
        <dbReference type="Google" id="ProtNLM"/>
    </source>
</evidence>